<gene>
    <name evidence="1" type="ORF">BDM02DRAFT_1381798</name>
</gene>
<comment type="caution">
    <text evidence="1">The sequence shown here is derived from an EMBL/GenBank/DDBJ whole genome shotgun (WGS) entry which is preliminary data.</text>
</comment>
<accession>A0ACB6ZLU4</accession>
<sequence length="203" mass="22863">MLHGPTPFYHSPSSVPVTSSSPLQPVVSHRPSVSTNPPDYAWVPQRQYALTAHHSTPAHPIVFNVNSGEPGIRLSAALNRKFAHLRDRDDLVFESSKSPTITMRLEWPGYMSWSRQVRILDSRSVRQSISREKLAYEVAKTVSAFAQPQNRKRSSAEGALCRDRTWDIGEGGLGLDDLVLVRVENVSKGSWQPQFLMHRQHRS</sequence>
<protein>
    <submittedName>
        <fullName evidence="1">Uncharacterized protein</fullName>
    </submittedName>
</protein>
<organism evidence="1 2">
    <name type="scientific">Thelephora ganbajun</name>
    <name type="common">Ganba fungus</name>
    <dbReference type="NCBI Taxonomy" id="370292"/>
    <lineage>
        <taxon>Eukaryota</taxon>
        <taxon>Fungi</taxon>
        <taxon>Dikarya</taxon>
        <taxon>Basidiomycota</taxon>
        <taxon>Agaricomycotina</taxon>
        <taxon>Agaricomycetes</taxon>
        <taxon>Thelephorales</taxon>
        <taxon>Thelephoraceae</taxon>
        <taxon>Thelephora</taxon>
    </lineage>
</organism>
<keyword evidence="2" id="KW-1185">Reference proteome</keyword>
<evidence type="ECO:0000313" key="1">
    <source>
        <dbReference type="EMBL" id="KAF9650499.1"/>
    </source>
</evidence>
<dbReference type="EMBL" id="MU117984">
    <property type="protein sequence ID" value="KAF9650499.1"/>
    <property type="molecule type" value="Genomic_DNA"/>
</dbReference>
<proteinExistence type="predicted"/>
<reference evidence="1" key="1">
    <citation type="submission" date="2019-10" db="EMBL/GenBank/DDBJ databases">
        <authorList>
            <consortium name="DOE Joint Genome Institute"/>
            <person name="Kuo A."/>
            <person name="Miyauchi S."/>
            <person name="Kiss E."/>
            <person name="Drula E."/>
            <person name="Kohler A."/>
            <person name="Sanchez-Garcia M."/>
            <person name="Andreopoulos B."/>
            <person name="Barry K.W."/>
            <person name="Bonito G."/>
            <person name="Buee M."/>
            <person name="Carver A."/>
            <person name="Chen C."/>
            <person name="Cichocki N."/>
            <person name="Clum A."/>
            <person name="Culley D."/>
            <person name="Crous P.W."/>
            <person name="Fauchery L."/>
            <person name="Girlanda M."/>
            <person name="Hayes R."/>
            <person name="Keri Z."/>
            <person name="Labutti K."/>
            <person name="Lipzen A."/>
            <person name="Lombard V."/>
            <person name="Magnuson J."/>
            <person name="Maillard F."/>
            <person name="Morin E."/>
            <person name="Murat C."/>
            <person name="Nolan M."/>
            <person name="Ohm R."/>
            <person name="Pangilinan J."/>
            <person name="Pereira M."/>
            <person name="Perotto S."/>
            <person name="Peter M."/>
            <person name="Riley R."/>
            <person name="Sitrit Y."/>
            <person name="Stielow B."/>
            <person name="Szollosi G."/>
            <person name="Zifcakova L."/>
            <person name="Stursova M."/>
            <person name="Spatafora J.W."/>
            <person name="Tedersoo L."/>
            <person name="Vaario L.-M."/>
            <person name="Yamada A."/>
            <person name="Yan M."/>
            <person name="Wang P."/>
            <person name="Xu J."/>
            <person name="Bruns T."/>
            <person name="Baldrian P."/>
            <person name="Vilgalys R."/>
            <person name="Henrissat B."/>
            <person name="Grigoriev I.V."/>
            <person name="Hibbett D."/>
            <person name="Nagy L.G."/>
            <person name="Martin F.M."/>
        </authorList>
    </citation>
    <scope>NUCLEOTIDE SEQUENCE</scope>
    <source>
        <strain evidence="1">P2</strain>
    </source>
</reference>
<name>A0ACB6ZLU4_THEGA</name>
<evidence type="ECO:0000313" key="2">
    <source>
        <dbReference type="Proteomes" id="UP000886501"/>
    </source>
</evidence>
<dbReference type="Proteomes" id="UP000886501">
    <property type="component" value="Unassembled WGS sequence"/>
</dbReference>
<reference evidence="1" key="2">
    <citation type="journal article" date="2020" name="Nat. Commun.">
        <title>Large-scale genome sequencing of mycorrhizal fungi provides insights into the early evolution of symbiotic traits.</title>
        <authorList>
            <person name="Miyauchi S."/>
            <person name="Kiss E."/>
            <person name="Kuo A."/>
            <person name="Drula E."/>
            <person name="Kohler A."/>
            <person name="Sanchez-Garcia M."/>
            <person name="Morin E."/>
            <person name="Andreopoulos B."/>
            <person name="Barry K.W."/>
            <person name="Bonito G."/>
            <person name="Buee M."/>
            <person name="Carver A."/>
            <person name="Chen C."/>
            <person name="Cichocki N."/>
            <person name="Clum A."/>
            <person name="Culley D."/>
            <person name="Crous P.W."/>
            <person name="Fauchery L."/>
            <person name="Girlanda M."/>
            <person name="Hayes R.D."/>
            <person name="Keri Z."/>
            <person name="LaButti K."/>
            <person name="Lipzen A."/>
            <person name="Lombard V."/>
            <person name="Magnuson J."/>
            <person name="Maillard F."/>
            <person name="Murat C."/>
            <person name="Nolan M."/>
            <person name="Ohm R.A."/>
            <person name="Pangilinan J."/>
            <person name="Pereira M.F."/>
            <person name="Perotto S."/>
            <person name="Peter M."/>
            <person name="Pfister S."/>
            <person name="Riley R."/>
            <person name="Sitrit Y."/>
            <person name="Stielow J.B."/>
            <person name="Szollosi G."/>
            <person name="Zifcakova L."/>
            <person name="Stursova M."/>
            <person name="Spatafora J.W."/>
            <person name="Tedersoo L."/>
            <person name="Vaario L.M."/>
            <person name="Yamada A."/>
            <person name="Yan M."/>
            <person name="Wang P."/>
            <person name="Xu J."/>
            <person name="Bruns T."/>
            <person name="Baldrian P."/>
            <person name="Vilgalys R."/>
            <person name="Dunand C."/>
            <person name="Henrissat B."/>
            <person name="Grigoriev I.V."/>
            <person name="Hibbett D."/>
            <person name="Nagy L.G."/>
            <person name="Martin F.M."/>
        </authorList>
    </citation>
    <scope>NUCLEOTIDE SEQUENCE</scope>
    <source>
        <strain evidence="1">P2</strain>
    </source>
</reference>